<accession>A0A0J7LZ72</accession>
<comment type="caution">
    <text evidence="1">The sequence shown here is derived from an EMBL/GenBank/DDBJ whole genome shotgun (WGS) entry which is preliminary data.</text>
</comment>
<organism evidence="1 2">
    <name type="scientific">Marinobacter subterrani</name>
    <dbReference type="NCBI Taxonomy" id="1658765"/>
    <lineage>
        <taxon>Bacteria</taxon>
        <taxon>Pseudomonadati</taxon>
        <taxon>Pseudomonadota</taxon>
        <taxon>Gammaproteobacteria</taxon>
        <taxon>Pseudomonadales</taxon>
        <taxon>Marinobacteraceae</taxon>
        <taxon>Marinobacter</taxon>
    </lineage>
</organism>
<proteinExistence type="predicted"/>
<name>A0A0J7LZ72_9GAMM</name>
<evidence type="ECO:0000313" key="2">
    <source>
        <dbReference type="Proteomes" id="UP000036102"/>
    </source>
</evidence>
<dbReference type="AlphaFoldDB" id="A0A0J7LZ72"/>
<dbReference type="OrthoDB" id="6362972at2"/>
<keyword evidence="2" id="KW-1185">Reference proteome</keyword>
<reference evidence="1 2" key="1">
    <citation type="submission" date="2015-06" db="EMBL/GenBank/DDBJ databases">
        <title>Marinobacter subterrani, a genetically tractable neutrophilic iron-oxidizing strain isolated from the Soudan Iron Mine.</title>
        <authorList>
            <person name="Bonis B.M."/>
            <person name="Gralnick J.A."/>
        </authorList>
    </citation>
    <scope>NUCLEOTIDE SEQUENCE [LARGE SCALE GENOMIC DNA]</scope>
    <source>
        <strain evidence="1 2">JG233</strain>
    </source>
</reference>
<dbReference type="RefSeq" id="WP_048494421.1">
    <property type="nucleotide sequence ID" value="NZ_LFBU01000001.1"/>
</dbReference>
<gene>
    <name evidence="1" type="ORF">Msub_10349</name>
</gene>
<evidence type="ECO:0000313" key="1">
    <source>
        <dbReference type="EMBL" id="KMQ74175.1"/>
    </source>
</evidence>
<protein>
    <submittedName>
        <fullName evidence="1">Uncharacterized protein</fullName>
    </submittedName>
</protein>
<dbReference type="Proteomes" id="UP000036102">
    <property type="component" value="Unassembled WGS sequence"/>
</dbReference>
<dbReference type="EMBL" id="LFBU01000001">
    <property type="protein sequence ID" value="KMQ74175.1"/>
    <property type="molecule type" value="Genomic_DNA"/>
</dbReference>
<dbReference type="STRING" id="1658765.Msub_10349"/>
<dbReference type="PATRIC" id="fig|1658765.3.peg.351"/>
<sequence>MIFAILSKTYKPVIANFLLLLLSGCASYYSHFAVFPAANSSGEPREVRLSWQSAEYPGWWFASDKATSVTVETQCSDRVWHLRDDDASGAGNCGAGIRACGKAGRDLLAKTGVPAGETTRCMAINPEDASARVTGIGGKLELLVSCKPAVVTEKVGGENRNLDYIRASSVPYTIYVRKAPRGALNAKPPEFDKSVCDAE</sequence>